<keyword evidence="7" id="KW-0540">Nuclease</keyword>
<organism evidence="7 8">
    <name type="scientific">Salana multivorans</name>
    <dbReference type="NCBI Taxonomy" id="120377"/>
    <lineage>
        <taxon>Bacteria</taxon>
        <taxon>Bacillati</taxon>
        <taxon>Actinomycetota</taxon>
        <taxon>Actinomycetes</taxon>
        <taxon>Micrococcales</taxon>
        <taxon>Beutenbergiaceae</taxon>
        <taxon>Salana</taxon>
    </lineage>
</organism>
<dbReference type="EMBL" id="RKHQ01000001">
    <property type="protein sequence ID" value="ROR96036.1"/>
    <property type="molecule type" value="Genomic_DNA"/>
</dbReference>
<keyword evidence="8" id="KW-1185">Reference proteome</keyword>
<comment type="caution">
    <text evidence="7">The sequence shown here is derived from an EMBL/GenBank/DDBJ whole genome shotgun (WGS) entry which is preliminary data.</text>
</comment>
<dbReference type="InterPro" id="IPR038729">
    <property type="entry name" value="Rad50/SbcC_AAA"/>
</dbReference>
<feature type="coiled-coil region" evidence="4">
    <location>
        <begin position="220"/>
        <end position="251"/>
    </location>
</feature>
<feature type="domain" description="Rad50/SbcC-type AAA" evidence="6">
    <location>
        <begin position="6"/>
        <end position="106"/>
    </location>
</feature>
<evidence type="ECO:0000259" key="6">
    <source>
        <dbReference type="Pfam" id="PF13476"/>
    </source>
</evidence>
<evidence type="ECO:0000256" key="5">
    <source>
        <dbReference type="SAM" id="MobiDB-lite"/>
    </source>
</evidence>
<name>A0A3N2D8C1_9MICO</name>
<evidence type="ECO:0000313" key="8">
    <source>
        <dbReference type="Proteomes" id="UP000275356"/>
    </source>
</evidence>
<evidence type="ECO:0000256" key="2">
    <source>
        <dbReference type="ARBA" id="ARBA00011322"/>
    </source>
</evidence>
<evidence type="ECO:0000256" key="3">
    <source>
        <dbReference type="ARBA" id="ARBA00013368"/>
    </source>
</evidence>
<dbReference type="GO" id="GO:0006302">
    <property type="term" value="P:double-strand break repair"/>
    <property type="evidence" value="ECO:0007669"/>
    <property type="project" value="InterPro"/>
</dbReference>
<dbReference type="InterPro" id="IPR027417">
    <property type="entry name" value="P-loop_NTPase"/>
</dbReference>
<accession>A0A3N2D8C1</accession>
<comment type="subunit">
    <text evidence="2">Heterodimer of SbcC and SbcD.</text>
</comment>
<dbReference type="Pfam" id="PF13476">
    <property type="entry name" value="AAA_23"/>
    <property type="match status" value="1"/>
</dbReference>
<dbReference type="RefSeq" id="WP_123738270.1">
    <property type="nucleotide sequence ID" value="NZ_RKHQ01000001.1"/>
</dbReference>
<dbReference type="PANTHER" id="PTHR32114:SF2">
    <property type="entry name" value="ABC TRANSPORTER ABCH.3"/>
    <property type="match status" value="1"/>
</dbReference>
<sequence length="1102" mass="114481">MRILGLEIEGFGPYRERQTIDFRAFERAGLFAITGRTGAGKSTVLDAVLFALFDAVPRYEGAERSVRSDFARPEDPTRVRLDFEVRGERYRVTRTPAYLRPKRRGTGTTEEKATALLEVWEPRGSVGPGPGPAAEGPVGEGSAGGSIGDGGGRAADRGTWRALDVQPREVGPRVSAILGLDAAQFRQVILLAQARFAEFLHTDTKTRRGVLRTLFDTGRYEHLERTVRDLARAAEREVADVDRALAALLDQAVELAATPELVGAGVGVAGASPDGAGQLGGAGSFDGAGPSDDAGLFEGTGLLGGPGSLDDAERSGGAEASVGQGPPVRGEEETWFRVHAEALAGLAERARTVEEAAEAAARRAASTWERARGEEAARERRRLAEAHLAGLESRRERAEEDRARLAAARRAAPIDTAAASLRRAESAASAARTVAEAAARAVADLDGGRALPPSFAALAGDADHLAAASAADLREVAAQLAAVSGELRTALAAETELPGLVGAVGTAETELRRSVDRRVELAERRAAAPAETARLLAVLTEHEGVAAGIEERIGAHASARDRVAAHAEVERLTVALAAARTAEAEASASALAARARHDALLRARLQQSAAVLARELAADEPCPVCGSVEHPAPAVASSDDVTDEAVDAAALAAHEALGALGAATEKAAATATALAGATASAEGTLAEARAELELASAELERARTARVEAVEARAALERHRTQVETDREAMAELDVEITRLTSEHAAAVAEVARVTSLVDAARGEAESVAALARVLGAAREATTALAAAREAEAARSREAEQRRTELTEAVAISGFDSVDEALAAALPRAELENLEVEVAEFDRALAAARGKLDEASAVAVPDEPADLAGLETASRDAAAARADAARAATLAEADRARFEALRAAYAETAAGSRATRERADVVRALAATLEGGGGNTRRIRLESFVLAARLESIVAAANRRLLAMTSGQYALEVDDGHQYRNVESGLGLRVADAHTGVSRSTASLSGGETFLASLALALGLAETVAAEAGGIQLDTLFIDEGFGALDADTLEIAMATLEDLRSGGRVVGLISHVEAMKDDIPAQLRVTRLPDRSSRVEVVAPA</sequence>
<evidence type="ECO:0000313" key="7">
    <source>
        <dbReference type="EMBL" id="ROR96036.1"/>
    </source>
</evidence>
<dbReference type="GO" id="GO:0004527">
    <property type="term" value="F:exonuclease activity"/>
    <property type="evidence" value="ECO:0007669"/>
    <property type="project" value="UniProtKB-KW"/>
</dbReference>
<dbReference type="OrthoDB" id="9795626at2"/>
<protein>
    <recommendedName>
        <fullName evidence="3">Nuclease SbcCD subunit C</fullName>
    </recommendedName>
</protein>
<keyword evidence="4" id="KW-0175">Coiled coil</keyword>
<feature type="coiled-coil region" evidence="4">
    <location>
        <begin position="789"/>
        <end position="851"/>
    </location>
</feature>
<gene>
    <name evidence="7" type="ORF">EDD28_0610</name>
</gene>
<dbReference type="SUPFAM" id="SSF52540">
    <property type="entry name" value="P-loop containing nucleoside triphosphate hydrolases"/>
    <property type="match status" value="1"/>
</dbReference>
<feature type="coiled-coil region" evidence="4">
    <location>
        <begin position="678"/>
        <end position="736"/>
    </location>
</feature>
<dbReference type="Gene3D" id="3.40.50.300">
    <property type="entry name" value="P-loop containing nucleotide triphosphate hydrolases"/>
    <property type="match status" value="3"/>
</dbReference>
<feature type="compositionally biased region" description="Gly residues" evidence="5">
    <location>
        <begin position="138"/>
        <end position="153"/>
    </location>
</feature>
<dbReference type="PANTHER" id="PTHR32114">
    <property type="entry name" value="ABC TRANSPORTER ABCH.3"/>
    <property type="match status" value="1"/>
</dbReference>
<comment type="similarity">
    <text evidence="1">Belongs to the SMC family. SbcC subfamily.</text>
</comment>
<keyword evidence="7" id="KW-0378">Hydrolase</keyword>
<dbReference type="GO" id="GO:0016887">
    <property type="term" value="F:ATP hydrolysis activity"/>
    <property type="evidence" value="ECO:0007669"/>
    <property type="project" value="InterPro"/>
</dbReference>
<feature type="region of interest" description="Disordered" evidence="5">
    <location>
        <begin position="280"/>
        <end position="330"/>
    </location>
</feature>
<feature type="coiled-coil region" evidence="4">
    <location>
        <begin position="343"/>
        <end position="408"/>
    </location>
</feature>
<dbReference type="Pfam" id="PF13558">
    <property type="entry name" value="SbcC_Walker_B"/>
    <property type="match status" value="1"/>
</dbReference>
<evidence type="ECO:0000256" key="1">
    <source>
        <dbReference type="ARBA" id="ARBA00006930"/>
    </source>
</evidence>
<dbReference type="AlphaFoldDB" id="A0A3N2D8C1"/>
<dbReference type="Proteomes" id="UP000275356">
    <property type="component" value="Unassembled WGS sequence"/>
</dbReference>
<reference evidence="7 8" key="1">
    <citation type="submission" date="2018-11" db="EMBL/GenBank/DDBJ databases">
        <title>Sequencing the genomes of 1000 actinobacteria strains.</title>
        <authorList>
            <person name="Klenk H.-P."/>
        </authorList>
    </citation>
    <scope>NUCLEOTIDE SEQUENCE [LARGE SCALE GENOMIC DNA]</scope>
    <source>
        <strain evidence="7 8">DSM 13521</strain>
    </source>
</reference>
<proteinExistence type="inferred from homology"/>
<evidence type="ECO:0000256" key="4">
    <source>
        <dbReference type="SAM" id="Coils"/>
    </source>
</evidence>
<feature type="region of interest" description="Disordered" evidence="5">
    <location>
        <begin position="122"/>
        <end position="155"/>
    </location>
</feature>
<keyword evidence="7" id="KW-0269">Exonuclease</keyword>